<evidence type="ECO:0000313" key="2">
    <source>
        <dbReference type="EMBL" id="NKE72474.1"/>
    </source>
</evidence>
<sequence>MNAFEKFTSSPFPSSNRRKSGYSPRAIATFRVLILFGFTLWIFLASGQPANAQEFVIFTKTQDQRFPACSSASEAQCERFNSSQPACTINIFSCRGYDPTRNISSGLTTPINCPDPQTNCPAPADGALELFVHLGPGEATGNMHGRIQGVNGSICKEISSTDPSSELCAGVGNLNLGIEKYNPKSQDDNAPCVGIFNASSPTGTGDPNPAEDCTNPTGNGSNTAGMTSADGFHGFSEQFSRNDDFFPGAIEHAGFKFDVSFKWMDQNTLATCNQNRAGMVQHTSNCTHASQSVEQVTALDSDLGIGTRANPGPGDQVVHINVLGWSARNNDDIYTTPGDAAAQATGINPRIAWQQTIKDPNFSGLSGYDDEMNGAFTYCHGAHNNSGDPCFSVVLPDAIYPTGTSQTIGDFKSCLSYDPSTGNTEGACP</sequence>
<dbReference type="AlphaFoldDB" id="A0A7X6ICI3"/>
<accession>A0A7X6ICI3</accession>
<proteinExistence type="predicted"/>
<evidence type="ECO:0000256" key="1">
    <source>
        <dbReference type="SAM" id="MobiDB-lite"/>
    </source>
</evidence>
<name>A0A7X6ICI3_9BACT</name>
<protein>
    <submittedName>
        <fullName evidence="2">Uncharacterized protein</fullName>
    </submittedName>
</protein>
<keyword evidence="3" id="KW-1185">Reference proteome</keyword>
<gene>
    <name evidence="2" type="ORF">MNODULE_17120</name>
</gene>
<dbReference type="Proteomes" id="UP000534783">
    <property type="component" value="Unassembled WGS sequence"/>
</dbReference>
<feature type="region of interest" description="Disordered" evidence="1">
    <location>
        <begin position="1"/>
        <end position="21"/>
    </location>
</feature>
<feature type="region of interest" description="Disordered" evidence="1">
    <location>
        <begin position="200"/>
        <end position="230"/>
    </location>
</feature>
<evidence type="ECO:0000313" key="3">
    <source>
        <dbReference type="Proteomes" id="UP000534783"/>
    </source>
</evidence>
<organism evidence="2 3">
    <name type="scientific">Candidatus Manganitrophus noduliformans</name>
    <dbReference type="NCBI Taxonomy" id="2606439"/>
    <lineage>
        <taxon>Bacteria</taxon>
        <taxon>Pseudomonadati</taxon>
        <taxon>Nitrospirota</taxon>
        <taxon>Nitrospiria</taxon>
        <taxon>Candidatus Troglogloeales</taxon>
        <taxon>Candidatus Manganitrophaceae</taxon>
        <taxon>Candidatus Manganitrophus</taxon>
    </lineage>
</organism>
<feature type="compositionally biased region" description="Polar residues" evidence="1">
    <location>
        <begin position="214"/>
        <end position="226"/>
    </location>
</feature>
<comment type="caution">
    <text evidence="2">The sequence shown here is derived from an EMBL/GenBank/DDBJ whole genome shotgun (WGS) entry which is preliminary data.</text>
</comment>
<dbReference type="EMBL" id="VTOW01000003">
    <property type="protein sequence ID" value="NKE72474.1"/>
    <property type="molecule type" value="Genomic_DNA"/>
</dbReference>
<dbReference type="RefSeq" id="WP_168062147.1">
    <property type="nucleotide sequence ID" value="NZ_VTOW01000003.1"/>
</dbReference>
<reference evidence="2 3" key="1">
    <citation type="journal article" date="2020" name="Nature">
        <title>Bacterial chemolithoautotrophy via manganese oxidation.</title>
        <authorList>
            <person name="Yu H."/>
            <person name="Leadbetter J.R."/>
        </authorList>
    </citation>
    <scope>NUCLEOTIDE SEQUENCE [LARGE SCALE GENOMIC DNA]</scope>
    <source>
        <strain evidence="2 3">Mn-1</strain>
    </source>
</reference>